<proteinExistence type="predicted"/>
<dbReference type="NCBIfam" id="TIGR01646">
    <property type="entry name" value="vgr_GE"/>
    <property type="match status" value="1"/>
</dbReference>
<gene>
    <name evidence="2" type="ORF">CVE23_18480</name>
</gene>
<dbReference type="InterPro" id="IPR006531">
    <property type="entry name" value="Gp5/Vgr_OB"/>
</dbReference>
<organism evidence="2 3">
    <name type="scientific">Dickeya fangzhongdai</name>
    <dbReference type="NCBI Taxonomy" id="1778540"/>
    <lineage>
        <taxon>Bacteria</taxon>
        <taxon>Pseudomonadati</taxon>
        <taxon>Pseudomonadota</taxon>
        <taxon>Gammaproteobacteria</taxon>
        <taxon>Enterobacterales</taxon>
        <taxon>Pectobacteriaceae</taxon>
        <taxon>Dickeya</taxon>
    </lineage>
</organism>
<dbReference type="InterPro" id="IPR037026">
    <property type="entry name" value="Vgr_OB-fold_dom_sf"/>
</dbReference>
<dbReference type="Pfam" id="PF05954">
    <property type="entry name" value="Phage_GPD"/>
    <property type="match status" value="1"/>
</dbReference>
<dbReference type="KEGG" id="dfn:CVE23_18480"/>
<evidence type="ECO:0000259" key="1">
    <source>
        <dbReference type="Pfam" id="PF04717"/>
    </source>
</evidence>
<dbReference type="Gene3D" id="2.40.50.230">
    <property type="entry name" value="Gp5 N-terminal domain"/>
    <property type="match status" value="1"/>
</dbReference>
<feature type="domain" description="Gp5/Type VI secretion system Vgr protein OB-fold" evidence="1">
    <location>
        <begin position="377"/>
        <end position="451"/>
    </location>
</feature>
<dbReference type="SUPFAM" id="SSF69255">
    <property type="entry name" value="gp5 N-terminal domain-like"/>
    <property type="match status" value="1"/>
</dbReference>
<dbReference type="AlphaFoldDB" id="A0A2K8QSP8"/>
<name>A0A2K8QSP8_9GAMM</name>
<evidence type="ECO:0000313" key="3">
    <source>
        <dbReference type="Proteomes" id="UP000231901"/>
    </source>
</evidence>
<protein>
    <submittedName>
        <fullName evidence="2">Rhs element Vgr protein</fullName>
    </submittedName>
</protein>
<accession>A0A2K8QSP8</accession>
<dbReference type="SUPFAM" id="SSF69279">
    <property type="entry name" value="Phage tail proteins"/>
    <property type="match status" value="1"/>
</dbReference>
<dbReference type="RefSeq" id="WP_100850118.1">
    <property type="nucleotide sequence ID" value="NZ_BMJF01000019.1"/>
</dbReference>
<dbReference type="Pfam" id="PF04717">
    <property type="entry name" value="Phage_base_V"/>
    <property type="match status" value="1"/>
</dbReference>
<dbReference type="EMBL" id="CP025003">
    <property type="protein sequence ID" value="ATZ95780.1"/>
    <property type="molecule type" value="Genomic_DNA"/>
</dbReference>
<dbReference type="GeneID" id="66566303"/>
<dbReference type="SUPFAM" id="SSF69349">
    <property type="entry name" value="Phage fibre proteins"/>
    <property type="match status" value="1"/>
</dbReference>
<keyword evidence="3" id="KW-1185">Reference proteome</keyword>
<dbReference type="Proteomes" id="UP000231901">
    <property type="component" value="Chromosome"/>
</dbReference>
<sequence>MADSPATHSDGVVTCTIKSNGAEIGNDIQLLSIHVCKRVNHIARAELVIQDGDMPQNRFPLSSGDLFKPGNSLTIAAGYASQEQLLFDGIIIRHGISISGAGHSRLVIECRDKAIAMTVARRNDNYLKQKDSDILSRLINRCAGLSARVDTTHTQHDELVQFNCSDWDFLLTRAEANGLVVCNDDGAVAVAAPCLSASPVLTVTYGDDLISLTADIDARHQFTSVTGVGWDIKNQQPLQEKAAAQSVSRQGNLSADELARVLGLTEYRLQSATPLANSALRDWARGQQVKSALSRLRGTLTCQGCARARINTLIELAGVGARFNGHLYVSGVRHHIQDGQWLTHIDFGMPPAWSAEHRDLTPPPAAGLLPGVDGLQIGIVKKLDGDPEQQHRIQVSVPVMQAENDGIWARLASYYASTGIGAQFMPEVGDEVVLGYFNNNPSDPVILGSLYSSKNPPPITPDAKNTIKTLVTRSQLTLQFNEEDKVITITTPGGNQAVLSDKDKTVTLLDQNGNSVTLDSSGITLDSPKNITLNAKGKIELTAASAINISAKANVTAEGMNVSLSAKTGLTAKGNATAELSASGQTVVKGGIVMIN</sequence>
<evidence type="ECO:0000313" key="2">
    <source>
        <dbReference type="EMBL" id="ATZ95780.1"/>
    </source>
</evidence>
<reference evidence="3" key="1">
    <citation type="journal article" date="2018" name="Genome Announc.">
        <title>Complete genome sequence of a Dickeya fangzhongdai type strain causing bleeding canker of pear tree trunks.</title>
        <authorList>
            <person name="Zhao Y."/>
            <person name="Tian Y."/>
            <person name="Li X."/>
            <person name="Hu B."/>
        </authorList>
    </citation>
    <scope>NUCLEOTIDE SEQUENCE [LARGE SCALE GENOMIC DNA]</scope>
    <source>
        <strain evidence="3">DSM 101947</strain>
    </source>
</reference>
<dbReference type="InterPro" id="IPR006533">
    <property type="entry name" value="T6SS_Vgr_RhsGE"/>
</dbReference>